<feature type="domain" description="DUF1659" evidence="1">
    <location>
        <begin position="3"/>
        <end position="71"/>
    </location>
</feature>
<protein>
    <recommendedName>
        <fullName evidence="1">DUF1659 domain-containing protein</fullName>
    </recommendedName>
</protein>
<dbReference type="Proteomes" id="UP000030528">
    <property type="component" value="Unassembled WGS sequence"/>
</dbReference>
<sequence>MANELLTSSNLKLVFESGLDEKGNMTFKTKSFGNIKTDVTADQLMSVAQSLASLQQLTLSSVKRTDVSDVLENE</sequence>
<dbReference type="InterPro" id="IPR012454">
    <property type="entry name" value="DUF1659"/>
</dbReference>
<name>A0A0A5I6Y6_9BACI</name>
<accession>A0A0A5I6Y6</accession>
<evidence type="ECO:0000313" key="3">
    <source>
        <dbReference type="Proteomes" id="UP000030528"/>
    </source>
</evidence>
<dbReference type="RefSeq" id="WP_026800688.1">
    <property type="nucleotide sequence ID" value="NZ_AULI01000009.1"/>
</dbReference>
<dbReference type="OrthoDB" id="48766at2"/>
<proteinExistence type="predicted"/>
<organism evidence="2 3">
    <name type="scientific">Pontibacillus halophilus JSM 076056 = DSM 19796</name>
    <dbReference type="NCBI Taxonomy" id="1385510"/>
    <lineage>
        <taxon>Bacteria</taxon>
        <taxon>Bacillati</taxon>
        <taxon>Bacillota</taxon>
        <taxon>Bacilli</taxon>
        <taxon>Bacillales</taxon>
        <taxon>Bacillaceae</taxon>
        <taxon>Pontibacillus</taxon>
    </lineage>
</organism>
<evidence type="ECO:0000259" key="1">
    <source>
        <dbReference type="Pfam" id="PF07872"/>
    </source>
</evidence>
<gene>
    <name evidence="2" type="ORF">N781_03635</name>
</gene>
<comment type="caution">
    <text evidence="2">The sequence shown here is derived from an EMBL/GenBank/DDBJ whole genome shotgun (WGS) entry which is preliminary data.</text>
</comment>
<dbReference type="AlphaFoldDB" id="A0A0A5I6Y6"/>
<dbReference type="Pfam" id="PF07872">
    <property type="entry name" value="DUF1659"/>
    <property type="match status" value="1"/>
</dbReference>
<dbReference type="EMBL" id="AVPE01000009">
    <property type="protein sequence ID" value="KGX91592.1"/>
    <property type="molecule type" value="Genomic_DNA"/>
</dbReference>
<reference evidence="2 3" key="1">
    <citation type="submission" date="2013-08" db="EMBL/GenBank/DDBJ databases">
        <authorList>
            <person name="Huang J."/>
            <person name="Wang G."/>
        </authorList>
    </citation>
    <scope>NUCLEOTIDE SEQUENCE [LARGE SCALE GENOMIC DNA]</scope>
    <source>
        <strain evidence="2 3">JSM 076056</strain>
    </source>
</reference>
<keyword evidence="3" id="KW-1185">Reference proteome</keyword>
<dbReference type="eggNOG" id="ENOG5033AHG">
    <property type="taxonomic scope" value="Bacteria"/>
</dbReference>
<evidence type="ECO:0000313" key="2">
    <source>
        <dbReference type="EMBL" id="KGX91592.1"/>
    </source>
</evidence>
<dbReference type="STRING" id="1385510.GCA_000425205_02346"/>